<dbReference type="Ensembl" id="ENSACLT00000018641.2">
    <property type="protein sequence ID" value="ENSACLP00000018210.2"/>
    <property type="gene ID" value="ENSACLG00000012454.2"/>
</dbReference>
<organism evidence="4 5">
    <name type="scientific">Astatotilapia calliptera</name>
    <name type="common">Eastern happy</name>
    <name type="synonym">Chromis callipterus</name>
    <dbReference type="NCBI Taxonomy" id="8154"/>
    <lineage>
        <taxon>Eukaryota</taxon>
        <taxon>Metazoa</taxon>
        <taxon>Chordata</taxon>
        <taxon>Craniata</taxon>
        <taxon>Vertebrata</taxon>
        <taxon>Euteleostomi</taxon>
        <taxon>Actinopterygii</taxon>
        <taxon>Neopterygii</taxon>
        <taxon>Teleostei</taxon>
        <taxon>Neoteleostei</taxon>
        <taxon>Acanthomorphata</taxon>
        <taxon>Ovalentaria</taxon>
        <taxon>Cichlomorphae</taxon>
        <taxon>Cichliformes</taxon>
        <taxon>Cichlidae</taxon>
        <taxon>African cichlids</taxon>
        <taxon>Pseudocrenilabrinae</taxon>
        <taxon>Haplochromini</taxon>
        <taxon>Astatotilapia</taxon>
    </lineage>
</organism>
<dbReference type="SUPFAM" id="SSF54117">
    <property type="entry name" value="Interleukin 8-like chemokines"/>
    <property type="match status" value="1"/>
</dbReference>
<dbReference type="GO" id="GO:0006955">
    <property type="term" value="P:immune response"/>
    <property type="evidence" value="ECO:0007669"/>
    <property type="project" value="InterPro"/>
</dbReference>
<name>A0A3P8PMF0_ASTCA</name>
<keyword evidence="1" id="KW-0202">Cytokine</keyword>
<dbReference type="SMART" id="SM00199">
    <property type="entry name" value="SCY"/>
    <property type="match status" value="1"/>
</dbReference>
<accession>A0A3P8PMF0</accession>
<evidence type="ECO:0000313" key="5">
    <source>
        <dbReference type="Proteomes" id="UP000265100"/>
    </source>
</evidence>
<dbReference type="GO" id="GO:0008009">
    <property type="term" value="F:chemokine activity"/>
    <property type="evidence" value="ECO:0007669"/>
    <property type="project" value="InterPro"/>
</dbReference>
<reference evidence="4" key="2">
    <citation type="submission" date="2025-08" db="UniProtKB">
        <authorList>
            <consortium name="Ensembl"/>
        </authorList>
    </citation>
    <scope>IDENTIFICATION</scope>
</reference>
<dbReference type="OMA" id="SICANPG"/>
<dbReference type="GO" id="GO:0005615">
    <property type="term" value="C:extracellular space"/>
    <property type="evidence" value="ECO:0007669"/>
    <property type="project" value="UniProtKB-KW"/>
</dbReference>
<protein>
    <recommendedName>
        <fullName evidence="3">Chemokine interleukin-8-like domain-containing protein</fullName>
    </recommendedName>
</protein>
<feature type="domain" description="Chemokine interleukin-8-like" evidence="3">
    <location>
        <begin position="28"/>
        <end position="95"/>
    </location>
</feature>
<dbReference type="Pfam" id="PF00048">
    <property type="entry name" value="IL8"/>
    <property type="match status" value="1"/>
</dbReference>
<sequence length="107" mass="11894">MKTTQFLLLCILGAALLSAVNCNNANGPDTCCFKLYPGRIQANLIKSYRLTDHRCPKSAIIFITKKSRSVVCGCVCLLDPTHHEKTGPELFLNQLPAHPYTLLCFVR</sequence>
<dbReference type="Gene3D" id="2.40.50.40">
    <property type="match status" value="1"/>
</dbReference>
<evidence type="ECO:0000259" key="3">
    <source>
        <dbReference type="SMART" id="SM00199"/>
    </source>
</evidence>
<dbReference type="STRING" id="8154.ENSACLP00000018210"/>
<evidence type="ECO:0000313" key="4">
    <source>
        <dbReference type="Ensembl" id="ENSACLP00000018210.2"/>
    </source>
</evidence>
<dbReference type="GeneTree" id="ENSGT01110000267891"/>
<dbReference type="InterPro" id="IPR036048">
    <property type="entry name" value="Interleukin_8-like_sf"/>
</dbReference>
<keyword evidence="5" id="KW-1185">Reference proteome</keyword>
<dbReference type="Bgee" id="ENSACLG00000012454">
    <property type="expression patterns" value="Expressed in spleen and 2 other cell types or tissues"/>
</dbReference>
<dbReference type="OrthoDB" id="8934837at2759"/>
<reference evidence="4" key="1">
    <citation type="submission" date="2018-05" db="EMBL/GenBank/DDBJ databases">
        <authorList>
            <person name="Datahose"/>
        </authorList>
    </citation>
    <scope>NUCLEOTIDE SEQUENCE</scope>
</reference>
<dbReference type="InterPro" id="IPR001811">
    <property type="entry name" value="Chemokine_IL8-like_dom"/>
</dbReference>
<evidence type="ECO:0000256" key="1">
    <source>
        <dbReference type="ARBA" id="ARBA00022514"/>
    </source>
</evidence>
<feature type="signal peptide" evidence="2">
    <location>
        <begin position="1"/>
        <end position="22"/>
    </location>
</feature>
<proteinExistence type="predicted"/>
<reference evidence="4" key="3">
    <citation type="submission" date="2025-09" db="UniProtKB">
        <authorList>
            <consortium name="Ensembl"/>
        </authorList>
    </citation>
    <scope>IDENTIFICATION</scope>
</reference>
<dbReference type="AlphaFoldDB" id="A0A3P8PMF0"/>
<keyword evidence="2" id="KW-0732">Signal</keyword>
<evidence type="ECO:0000256" key="2">
    <source>
        <dbReference type="SAM" id="SignalP"/>
    </source>
</evidence>
<dbReference type="Proteomes" id="UP000265100">
    <property type="component" value="Chromosome 3"/>
</dbReference>
<feature type="chain" id="PRO_5044340379" description="Chemokine interleukin-8-like domain-containing protein" evidence="2">
    <location>
        <begin position="23"/>
        <end position="107"/>
    </location>
</feature>